<gene>
    <name evidence="2" type="ORF">E2C01_100193</name>
</gene>
<dbReference type="AlphaFoldDB" id="A0A5B7KBE1"/>
<proteinExistence type="predicted"/>
<evidence type="ECO:0000313" key="2">
    <source>
        <dbReference type="EMBL" id="MPD04500.1"/>
    </source>
</evidence>
<name>A0A5B7KBE1_PORTR</name>
<dbReference type="Proteomes" id="UP000324222">
    <property type="component" value="Unassembled WGS sequence"/>
</dbReference>
<feature type="region of interest" description="Disordered" evidence="1">
    <location>
        <begin position="28"/>
        <end position="74"/>
    </location>
</feature>
<evidence type="ECO:0000256" key="1">
    <source>
        <dbReference type="SAM" id="MobiDB-lite"/>
    </source>
</evidence>
<reference evidence="2 3" key="1">
    <citation type="submission" date="2019-05" db="EMBL/GenBank/DDBJ databases">
        <title>Another draft genome of Portunus trituberculatus and its Hox gene families provides insights of decapod evolution.</title>
        <authorList>
            <person name="Jeong J.-H."/>
            <person name="Song I."/>
            <person name="Kim S."/>
            <person name="Choi T."/>
            <person name="Kim D."/>
            <person name="Ryu S."/>
            <person name="Kim W."/>
        </authorList>
    </citation>
    <scope>NUCLEOTIDE SEQUENCE [LARGE SCALE GENOMIC DNA]</scope>
    <source>
        <tissue evidence="2">Muscle</tissue>
    </source>
</reference>
<comment type="caution">
    <text evidence="2">The sequence shown here is derived from an EMBL/GenBank/DDBJ whole genome shotgun (WGS) entry which is preliminary data.</text>
</comment>
<accession>A0A5B7KBE1</accession>
<protein>
    <submittedName>
        <fullName evidence="2">Uncharacterized protein</fullName>
    </submittedName>
</protein>
<dbReference type="EMBL" id="VSRR010141328">
    <property type="protein sequence ID" value="MPD04500.1"/>
    <property type="molecule type" value="Genomic_DNA"/>
</dbReference>
<organism evidence="2 3">
    <name type="scientific">Portunus trituberculatus</name>
    <name type="common">Swimming crab</name>
    <name type="synonym">Neptunus trituberculatus</name>
    <dbReference type="NCBI Taxonomy" id="210409"/>
    <lineage>
        <taxon>Eukaryota</taxon>
        <taxon>Metazoa</taxon>
        <taxon>Ecdysozoa</taxon>
        <taxon>Arthropoda</taxon>
        <taxon>Crustacea</taxon>
        <taxon>Multicrustacea</taxon>
        <taxon>Malacostraca</taxon>
        <taxon>Eumalacostraca</taxon>
        <taxon>Eucarida</taxon>
        <taxon>Decapoda</taxon>
        <taxon>Pleocyemata</taxon>
        <taxon>Brachyura</taxon>
        <taxon>Eubrachyura</taxon>
        <taxon>Portunoidea</taxon>
        <taxon>Portunidae</taxon>
        <taxon>Portuninae</taxon>
        <taxon>Portunus</taxon>
    </lineage>
</organism>
<sequence>MSAVWPSVEATLKEGKARDAEQGLVVPAPSTWPSYRQDAHWPSKAPPHNKASGHSLKPEESQNLRIAPNKARFT</sequence>
<evidence type="ECO:0000313" key="3">
    <source>
        <dbReference type="Proteomes" id="UP000324222"/>
    </source>
</evidence>
<keyword evidence="3" id="KW-1185">Reference proteome</keyword>